<evidence type="ECO:0000313" key="3">
    <source>
        <dbReference type="Proteomes" id="UP000688137"/>
    </source>
</evidence>
<gene>
    <name evidence="2" type="ORF">PPRIM_AZ9-3.1.T0320134</name>
</gene>
<evidence type="ECO:0000313" key="2">
    <source>
        <dbReference type="EMBL" id="CAD8061771.1"/>
    </source>
</evidence>
<feature type="domain" description="Protein kinase" evidence="1">
    <location>
        <begin position="12"/>
        <end position="241"/>
    </location>
</feature>
<dbReference type="OMA" id="YRHIQSD"/>
<keyword evidence="3" id="KW-1185">Reference proteome</keyword>
<protein>
    <recommendedName>
        <fullName evidence="1">Protein kinase domain-containing protein</fullName>
    </recommendedName>
</protein>
<reference evidence="2" key="1">
    <citation type="submission" date="2021-01" db="EMBL/GenBank/DDBJ databases">
        <authorList>
            <consortium name="Genoscope - CEA"/>
            <person name="William W."/>
        </authorList>
    </citation>
    <scope>NUCLEOTIDE SEQUENCE</scope>
</reference>
<organism evidence="2 3">
    <name type="scientific">Paramecium primaurelia</name>
    <dbReference type="NCBI Taxonomy" id="5886"/>
    <lineage>
        <taxon>Eukaryota</taxon>
        <taxon>Sar</taxon>
        <taxon>Alveolata</taxon>
        <taxon>Ciliophora</taxon>
        <taxon>Intramacronucleata</taxon>
        <taxon>Oligohymenophorea</taxon>
        <taxon>Peniculida</taxon>
        <taxon>Parameciidae</taxon>
        <taxon>Paramecium</taxon>
    </lineage>
</organism>
<dbReference type="InterPro" id="IPR045269">
    <property type="entry name" value="Atg1-like"/>
</dbReference>
<dbReference type="GO" id="GO:0004674">
    <property type="term" value="F:protein serine/threonine kinase activity"/>
    <property type="evidence" value="ECO:0007669"/>
    <property type="project" value="InterPro"/>
</dbReference>
<dbReference type="GO" id="GO:0010506">
    <property type="term" value="P:regulation of autophagy"/>
    <property type="evidence" value="ECO:0007669"/>
    <property type="project" value="InterPro"/>
</dbReference>
<comment type="caution">
    <text evidence="2">The sequence shown here is derived from an EMBL/GenBank/DDBJ whole genome shotgun (WGS) entry which is preliminary data.</text>
</comment>
<evidence type="ECO:0000259" key="1">
    <source>
        <dbReference type="PROSITE" id="PS50011"/>
    </source>
</evidence>
<dbReference type="EMBL" id="CAJJDM010000031">
    <property type="protein sequence ID" value="CAD8061771.1"/>
    <property type="molecule type" value="Genomic_DNA"/>
</dbReference>
<dbReference type="PROSITE" id="PS50011">
    <property type="entry name" value="PROTEIN_KINASE_DOM"/>
    <property type="match status" value="1"/>
</dbReference>
<dbReference type="AlphaFoldDB" id="A0A8S1L4S5"/>
<dbReference type="GO" id="GO:0005524">
    <property type="term" value="F:ATP binding"/>
    <property type="evidence" value="ECO:0007669"/>
    <property type="project" value="InterPro"/>
</dbReference>
<accession>A0A8S1L4S5</accession>
<dbReference type="PANTHER" id="PTHR24348">
    <property type="entry name" value="SERINE/THREONINE-PROTEIN KINASE UNC-51-RELATED"/>
    <property type="match status" value="1"/>
</dbReference>
<name>A0A8S1L4S5_PARPR</name>
<dbReference type="Proteomes" id="UP000688137">
    <property type="component" value="Unassembled WGS sequence"/>
</dbReference>
<sequence>MLYPELQSLDDFEFIKNLGSGYTSNVDLYRHIQTDRIVAIKKLSIKNLTQSECRKTYDTEITILTKLQGCSNVVQLIGHGFYTTIDNNNRRTRTINNYFLILEYIDVQPLDKNSERITKQFYYKLLQTLQKIHELGIVHRDLNLNNVLVQNNEPILIDFAFGLVTNGKQKVAEFYGTKPYVAPEIIDGQSYLPYPTEVYSLGVILLELINNNESKEIALQMMQQNPYKRPNLEDVIAHPWFQL</sequence>
<dbReference type="InterPro" id="IPR000719">
    <property type="entry name" value="Prot_kinase_dom"/>
</dbReference>
<dbReference type="GO" id="GO:0005737">
    <property type="term" value="C:cytoplasm"/>
    <property type="evidence" value="ECO:0007669"/>
    <property type="project" value="TreeGrafter"/>
</dbReference>
<proteinExistence type="predicted"/>
<dbReference type="Pfam" id="PF00069">
    <property type="entry name" value="Pkinase"/>
    <property type="match status" value="1"/>
</dbReference>
<dbReference type="PANTHER" id="PTHR24348:SF68">
    <property type="entry name" value="SERINE_THREONINE-PROTEIN KINASE ATG1C"/>
    <property type="match status" value="1"/>
</dbReference>